<sequence>MQSNYGNPVVTAERMKFDDLAWERSDNISNAWRDALFDKKVLREVGGFIIKHGKGPAEEPFNPQKGSFNSMFRKKFLDAGSAIIRFPIPGVSMFPEGKVKRERSLVIRFIERHTSVHVPHVLHYGMMDQTPAGLGPFIIMENYSDLVDALNTLRAPKTTILMTNGKLRTRHFSINMNELLQMGHVPPHMLPRTTFKTASAYFLALAEMHVIHLSMQRNDTIESTEDCRRKYIVRCLFRRLARENWLCSHDNGPFKLFYDDSRPANILANSEIDFRVVEAIDWEFTYAAQVESVYSLPSWLLLGRPKYWRGS</sequence>
<dbReference type="PANTHER" id="PTHR21310:SF37">
    <property type="entry name" value="AMINOGLYCOSIDE PHOSPHOTRANSFERASE DOMAIN-CONTAINING PROTEIN"/>
    <property type="match status" value="1"/>
</dbReference>
<dbReference type="HOGENOM" id="CLU_028906_3_0_1"/>
<accession>B8M2S0</accession>
<dbReference type="RefSeq" id="XP_002479138.1">
    <property type="nucleotide sequence ID" value="XM_002479093.1"/>
</dbReference>
<evidence type="ECO:0000313" key="1">
    <source>
        <dbReference type="EMBL" id="EED22175.1"/>
    </source>
</evidence>
<evidence type="ECO:0008006" key="3">
    <source>
        <dbReference type="Google" id="ProtNLM"/>
    </source>
</evidence>
<dbReference type="OrthoDB" id="5412996at2759"/>
<protein>
    <recommendedName>
        <fullName evidence="3">Aminoglycoside phosphotransferase domain-containing protein</fullName>
    </recommendedName>
</protein>
<organism evidence="1 2">
    <name type="scientific">Talaromyces stipitatus (strain ATCC 10500 / CBS 375.48 / QM 6759 / NRRL 1006)</name>
    <name type="common">Penicillium stipitatum</name>
    <dbReference type="NCBI Taxonomy" id="441959"/>
    <lineage>
        <taxon>Eukaryota</taxon>
        <taxon>Fungi</taxon>
        <taxon>Dikarya</taxon>
        <taxon>Ascomycota</taxon>
        <taxon>Pezizomycotina</taxon>
        <taxon>Eurotiomycetes</taxon>
        <taxon>Eurotiomycetidae</taxon>
        <taxon>Eurotiales</taxon>
        <taxon>Trichocomaceae</taxon>
        <taxon>Talaromyces</taxon>
        <taxon>Talaromyces sect. Talaromyces</taxon>
    </lineage>
</organism>
<dbReference type="AlphaFoldDB" id="B8M2S0"/>
<dbReference type="InterPro" id="IPR051678">
    <property type="entry name" value="AGP_Transferase"/>
</dbReference>
<dbReference type="PANTHER" id="PTHR21310">
    <property type="entry name" value="AMINOGLYCOSIDE PHOSPHOTRANSFERASE-RELATED-RELATED"/>
    <property type="match status" value="1"/>
</dbReference>
<dbReference type="SUPFAM" id="SSF56112">
    <property type="entry name" value="Protein kinase-like (PK-like)"/>
    <property type="match status" value="1"/>
</dbReference>
<dbReference type="eggNOG" id="ENOG502SKQE">
    <property type="taxonomic scope" value="Eukaryota"/>
</dbReference>
<gene>
    <name evidence="1" type="ORF">TSTA_094210</name>
</gene>
<dbReference type="OMA" id="YWPQGLD"/>
<evidence type="ECO:0000313" key="2">
    <source>
        <dbReference type="Proteomes" id="UP000001745"/>
    </source>
</evidence>
<dbReference type="PhylomeDB" id="B8M2S0"/>
<reference evidence="2" key="1">
    <citation type="journal article" date="2015" name="Genome Announc.">
        <title>Genome sequence of the AIDS-associated pathogen Penicillium marneffei (ATCC18224) and its near taxonomic relative Talaromyces stipitatus (ATCC10500).</title>
        <authorList>
            <person name="Nierman W.C."/>
            <person name="Fedorova-Abrams N.D."/>
            <person name="Andrianopoulos A."/>
        </authorList>
    </citation>
    <scope>NUCLEOTIDE SEQUENCE [LARGE SCALE GENOMIC DNA]</scope>
    <source>
        <strain evidence="2">ATCC 10500 / CBS 375.48 / QM 6759 / NRRL 1006</strain>
    </source>
</reference>
<dbReference type="VEuPathDB" id="FungiDB:TSTA_094210"/>
<dbReference type="InParanoid" id="B8M2S0"/>
<keyword evidence="2" id="KW-1185">Reference proteome</keyword>
<dbReference type="STRING" id="441959.B8M2S0"/>
<dbReference type="InterPro" id="IPR011009">
    <property type="entry name" value="Kinase-like_dom_sf"/>
</dbReference>
<dbReference type="EMBL" id="EQ962653">
    <property type="protein sequence ID" value="EED22175.1"/>
    <property type="molecule type" value="Genomic_DNA"/>
</dbReference>
<dbReference type="GeneID" id="8103749"/>
<name>B8M2S0_TALSN</name>
<dbReference type="Proteomes" id="UP000001745">
    <property type="component" value="Unassembled WGS sequence"/>
</dbReference>
<proteinExistence type="predicted"/>